<dbReference type="HOGENOM" id="CLU_040465_0_0_6"/>
<name>C5BRY8_TERTT</name>
<dbReference type="InterPro" id="IPR051690">
    <property type="entry name" value="PseI-like"/>
</dbReference>
<dbReference type="InterPro" id="IPR057736">
    <property type="entry name" value="SAF_PseI/NeuA/NeuB"/>
</dbReference>
<dbReference type="eggNOG" id="COG2089">
    <property type="taxonomic scope" value="Bacteria"/>
</dbReference>
<dbReference type="InterPro" id="IPR006190">
    <property type="entry name" value="SAF_AFP_Neu5Ac"/>
</dbReference>
<dbReference type="Gene3D" id="3.90.1210.10">
    <property type="entry name" value="Antifreeze-like/N-acetylneuraminic acid synthase C-terminal domain"/>
    <property type="match status" value="1"/>
</dbReference>
<organism evidence="2 3">
    <name type="scientific">Teredinibacter turnerae (strain ATCC 39867 / T7901)</name>
    <dbReference type="NCBI Taxonomy" id="377629"/>
    <lineage>
        <taxon>Bacteria</taxon>
        <taxon>Pseudomonadati</taxon>
        <taxon>Pseudomonadota</taxon>
        <taxon>Gammaproteobacteria</taxon>
        <taxon>Cellvibrionales</taxon>
        <taxon>Cellvibrionaceae</taxon>
        <taxon>Teredinibacter</taxon>
    </lineage>
</organism>
<dbReference type="EMBL" id="CP001614">
    <property type="protein sequence ID" value="ACR12456.1"/>
    <property type="molecule type" value="Genomic_DNA"/>
</dbReference>
<dbReference type="InterPro" id="IPR013974">
    <property type="entry name" value="SAF"/>
</dbReference>
<dbReference type="SMART" id="SM00858">
    <property type="entry name" value="SAF"/>
    <property type="match status" value="1"/>
</dbReference>
<dbReference type="InterPro" id="IPR020007">
    <property type="entry name" value="NeuB/NeuA"/>
</dbReference>
<reference evidence="2 3" key="1">
    <citation type="journal article" date="2009" name="PLoS ONE">
        <title>The complete genome of Teredinibacter turnerae T7901: an intracellular endosymbiont of marine wood-boring bivalves (shipworms).</title>
        <authorList>
            <person name="Yang J.C."/>
            <person name="Madupu R."/>
            <person name="Durkin A.S."/>
            <person name="Ekborg N.A."/>
            <person name="Pedamallu C.S."/>
            <person name="Hostetler J.B."/>
            <person name="Radune D."/>
            <person name="Toms B.S."/>
            <person name="Henrissat B."/>
            <person name="Coutinho P.M."/>
            <person name="Schwarz S."/>
            <person name="Field L."/>
            <person name="Trindade-Silva A.E."/>
            <person name="Soares C.A.G."/>
            <person name="Elshahawi S."/>
            <person name="Hanora A."/>
            <person name="Schmidt E.W."/>
            <person name="Haygood M.G."/>
            <person name="Posfai J."/>
            <person name="Benner J."/>
            <person name="Madinger C."/>
            <person name="Nove J."/>
            <person name="Anton B."/>
            <person name="Chaudhary K."/>
            <person name="Foster J."/>
            <person name="Holman A."/>
            <person name="Kumar S."/>
            <person name="Lessard P.A."/>
            <person name="Luyten Y.A."/>
            <person name="Slatko B."/>
            <person name="Wood N."/>
            <person name="Wu B."/>
            <person name="Teplitski M."/>
            <person name="Mougous J.D."/>
            <person name="Ward N."/>
            <person name="Eisen J.A."/>
            <person name="Badger J.H."/>
            <person name="Distel D.L."/>
        </authorList>
    </citation>
    <scope>NUCLEOTIDE SEQUENCE [LARGE SCALE GENOMIC DNA]</scope>
    <source>
        <strain evidence="3">ATCC 39867 / T7901</strain>
    </source>
</reference>
<dbReference type="NCBIfam" id="TIGR03569">
    <property type="entry name" value="NeuB_NnaB"/>
    <property type="match status" value="1"/>
</dbReference>
<dbReference type="SUPFAM" id="SSF51269">
    <property type="entry name" value="AFP III-like domain"/>
    <property type="match status" value="1"/>
</dbReference>
<dbReference type="Pfam" id="PF03102">
    <property type="entry name" value="NeuB"/>
    <property type="match status" value="1"/>
</dbReference>
<dbReference type="InterPro" id="IPR013132">
    <property type="entry name" value="PseI/NeuA/B-like_N"/>
</dbReference>
<proteinExistence type="predicted"/>
<dbReference type="OrthoDB" id="9781701at2"/>
<dbReference type="RefSeq" id="WP_015818568.1">
    <property type="nucleotide sequence ID" value="NC_012997.1"/>
</dbReference>
<sequence>MSTLIIAEAGVNHNGDLARALDLVRCAAEAGADYVKFQTFVTGENITRHAPKARYQQETTGNTENQYDMVAALELTATDFYDIKAACDKYNIGFLSTAFDFPSADVLQKIGVDYIKIPSGDLTNLPLLRYQAQFGRPFLISTGMATCDDIKAAIAALENCDIQRSTITLLHCTTEYPAPYSELNLRALHTLAETFGTRVGYSDHSLGIEVPIAAVAMGASVIEKHFTLDCNLPGPDHRASLPPDQLAAMVSAIRHIDTAMGDGIKRPTHSEQANRLIARKSIVARTAINAGDIFSIDNLAVKRPGTGISPMNWDEVIGRQAKRDYSPDELIEL</sequence>
<dbReference type="InterPro" id="IPR013785">
    <property type="entry name" value="Aldolase_TIM"/>
</dbReference>
<dbReference type="InterPro" id="IPR036732">
    <property type="entry name" value="AFP_Neu5c_C_sf"/>
</dbReference>
<dbReference type="KEGG" id="ttu:TERTU_1310"/>
<evidence type="ECO:0000259" key="1">
    <source>
        <dbReference type="PROSITE" id="PS50844"/>
    </source>
</evidence>
<feature type="domain" description="AFP-like" evidence="1">
    <location>
        <begin position="281"/>
        <end position="333"/>
    </location>
</feature>
<dbReference type="CDD" id="cd11615">
    <property type="entry name" value="SAF_NeuB_like"/>
    <property type="match status" value="1"/>
</dbReference>
<protein>
    <submittedName>
        <fullName evidence="2">N-acylneuraminate-9-phosphate synthase</fullName>
    </submittedName>
</protein>
<dbReference type="Proteomes" id="UP000009080">
    <property type="component" value="Chromosome"/>
</dbReference>
<dbReference type="GO" id="GO:0016051">
    <property type="term" value="P:carbohydrate biosynthetic process"/>
    <property type="evidence" value="ECO:0007669"/>
    <property type="project" value="InterPro"/>
</dbReference>
<dbReference type="STRING" id="377629.TERTU_1310"/>
<evidence type="ECO:0000313" key="2">
    <source>
        <dbReference type="EMBL" id="ACR12456.1"/>
    </source>
</evidence>
<dbReference type="PANTHER" id="PTHR42966">
    <property type="entry name" value="N-ACETYLNEURAMINATE SYNTHASE"/>
    <property type="match status" value="1"/>
</dbReference>
<keyword evidence="3" id="KW-1185">Reference proteome</keyword>
<evidence type="ECO:0000313" key="3">
    <source>
        <dbReference type="Proteomes" id="UP000009080"/>
    </source>
</evidence>
<dbReference type="AlphaFoldDB" id="C5BRY8"/>
<dbReference type="Gene3D" id="3.20.20.70">
    <property type="entry name" value="Aldolase class I"/>
    <property type="match status" value="1"/>
</dbReference>
<dbReference type="SUPFAM" id="SSF51569">
    <property type="entry name" value="Aldolase"/>
    <property type="match status" value="1"/>
</dbReference>
<dbReference type="Pfam" id="PF08666">
    <property type="entry name" value="SAF"/>
    <property type="match status" value="1"/>
</dbReference>
<dbReference type="PANTHER" id="PTHR42966:SF1">
    <property type="entry name" value="SIALIC ACID SYNTHASE"/>
    <property type="match status" value="1"/>
</dbReference>
<gene>
    <name evidence="2" type="ordered locus">TERTU_1310</name>
</gene>
<dbReference type="PROSITE" id="PS50844">
    <property type="entry name" value="AFP_LIKE"/>
    <property type="match status" value="1"/>
</dbReference>
<dbReference type="GO" id="GO:0047444">
    <property type="term" value="F:N-acylneuraminate-9-phosphate synthase activity"/>
    <property type="evidence" value="ECO:0007669"/>
    <property type="project" value="TreeGrafter"/>
</dbReference>
<accession>C5BRY8</accession>